<reference evidence="4" key="1">
    <citation type="submission" date="2016-10" db="EMBL/GenBank/DDBJ databases">
        <authorList>
            <person name="Varghese N."/>
            <person name="Submissions S."/>
        </authorList>
    </citation>
    <scope>NUCLEOTIDE SEQUENCE [LARGE SCALE GENOMIC DNA]</scope>
    <source>
        <strain evidence="4">XBD2006</strain>
    </source>
</reference>
<proteinExistence type="predicted"/>
<dbReference type="AlphaFoldDB" id="A0A1G5ALL3"/>
<keyword evidence="4" id="KW-1185">Reference proteome</keyword>
<dbReference type="RefSeq" id="WP_074461148.1">
    <property type="nucleotide sequence ID" value="NZ_FMUR01000003.1"/>
</dbReference>
<evidence type="ECO:0000313" key="3">
    <source>
        <dbReference type="EMBL" id="SCX78704.1"/>
    </source>
</evidence>
<feature type="domain" description="Heme-binding protein Shr-like Hb-interacting" evidence="2">
    <location>
        <begin position="383"/>
        <end position="448"/>
    </location>
</feature>
<protein>
    <recommendedName>
        <fullName evidence="2">Heme-binding protein Shr-like Hb-interacting domain-containing protein</fullName>
    </recommendedName>
</protein>
<accession>A0A1G5ALL3</accession>
<name>A0A1G5ALL3_9FIRM</name>
<evidence type="ECO:0000259" key="2">
    <source>
        <dbReference type="Pfam" id="PF07550"/>
    </source>
</evidence>
<dbReference type="InterPro" id="IPR011432">
    <property type="entry name" value="Shr-like_HID"/>
</dbReference>
<gene>
    <name evidence="3" type="ORF">SAMN02910451_00344</name>
</gene>
<dbReference type="Pfam" id="PF07550">
    <property type="entry name" value="Shr-like_HID"/>
    <property type="match status" value="1"/>
</dbReference>
<sequence>MKIKVLSVICAAMLTLSLAGCGKDAGEQSASDASSNAESATDESSDSASIAGTFVKMNIPYGDFFANEFEGGEDVDAVSSATMNKAANDKLTGGTYHLKDNSKILGVSFPVCIPEGTTIDESLKVSDEAALYDAADYSYVELAEIPKNYKELSADASGKYSFSKTMGDAEDFSAGEASINTATHWGDYEIDLDESLSSQVVSAATIHTTEGKTYGMRSLENVWRGFEIAFATTESYKEPHGNTVAYLPYADLPGKTIDEIVLYTPEGVKKASVNLYLPLKFDNEITAADAALTSNTTTVKTSGFPEDYEPEYSVEGDSSDITCDGTNITWKEALAGKYTLTISDKSGVYAPYTADFVLSTDKAVAKADKDGIVKADGVSDEEFAAYIKNIEAYDVNGNEVSGTGHKGAKLIKEDGTVDKTVSNVFDKTGTFKVIVKSSGYPDVTLDVDITEVAPAKEEPKK</sequence>
<organism evidence="3 4">
    <name type="scientific">Butyrivibrio hungatei</name>
    <dbReference type="NCBI Taxonomy" id="185008"/>
    <lineage>
        <taxon>Bacteria</taxon>
        <taxon>Bacillati</taxon>
        <taxon>Bacillota</taxon>
        <taxon>Clostridia</taxon>
        <taxon>Lachnospirales</taxon>
        <taxon>Lachnospiraceae</taxon>
        <taxon>Butyrivibrio</taxon>
    </lineage>
</organism>
<feature type="chain" id="PRO_5038850647" description="Heme-binding protein Shr-like Hb-interacting domain-containing protein" evidence="1">
    <location>
        <begin position="20"/>
        <end position="461"/>
    </location>
</feature>
<dbReference type="Proteomes" id="UP000183047">
    <property type="component" value="Unassembled WGS sequence"/>
</dbReference>
<evidence type="ECO:0000313" key="4">
    <source>
        <dbReference type="Proteomes" id="UP000183047"/>
    </source>
</evidence>
<keyword evidence="1" id="KW-0732">Signal</keyword>
<feature type="signal peptide" evidence="1">
    <location>
        <begin position="1"/>
        <end position="19"/>
    </location>
</feature>
<dbReference type="EMBL" id="FMUR01000003">
    <property type="protein sequence ID" value="SCX78704.1"/>
    <property type="molecule type" value="Genomic_DNA"/>
</dbReference>
<evidence type="ECO:0000256" key="1">
    <source>
        <dbReference type="SAM" id="SignalP"/>
    </source>
</evidence>
<dbReference type="PROSITE" id="PS51257">
    <property type="entry name" value="PROKAR_LIPOPROTEIN"/>
    <property type="match status" value="1"/>
</dbReference>
<dbReference type="OrthoDB" id="2077842at2"/>